<dbReference type="InterPro" id="IPR029018">
    <property type="entry name" value="Hex-like_dom2"/>
</dbReference>
<reference evidence="6 7" key="1">
    <citation type="submission" date="2016-07" db="EMBL/GenBank/DDBJ databases">
        <title>Multi-omics approach to identify versatile polysaccharide utilization systems of a marine flavobacterium Gramella flava.</title>
        <authorList>
            <person name="Tang K."/>
        </authorList>
    </citation>
    <scope>NUCLEOTIDE SEQUENCE [LARGE SCALE GENOMIC DNA]</scope>
    <source>
        <strain evidence="6 7">JLT2011</strain>
    </source>
</reference>
<protein>
    <recommendedName>
        <fullName evidence="3">beta-N-acetylhexosaminidase</fullName>
        <ecNumber evidence="3">3.2.1.52</ecNumber>
    </recommendedName>
</protein>
<dbReference type="PRINTS" id="PR00738">
    <property type="entry name" value="GLHYDRLASE20"/>
</dbReference>
<dbReference type="InterPro" id="IPR015882">
    <property type="entry name" value="HEX_bac_N"/>
</dbReference>
<evidence type="ECO:0000256" key="1">
    <source>
        <dbReference type="ARBA" id="ARBA00001231"/>
    </source>
</evidence>
<dbReference type="PROSITE" id="PS51257">
    <property type="entry name" value="PROKAR_LIPOPROTEIN"/>
    <property type="match status" value="1"/>
</dbReference>
<dbReference type="AlphaFoldDB" id="A0A1L7I0C9"/>
<keyword evidence="4 6" id="KW-0378">Hydrolase</keyword>
<dbReference type="GO" id="GO:0004563">
    <property type="term" value="F:beta-N-acetylhexosaminidase activity"/>
    <property type="evidence" value="ECO:0007669"/>
    <property type="project" value="UniProtKB-EC"/>
</dbReference>
<dbReference type="KEGG" id="gfl:GRFL_0306"/>
<dbReference type="PANTHER" id="PTHR22600">
    <property type="entry name" value="BETA-HEXOSAMINIDASE"/>
    <property type="match status" value="1"/>
</dbReference>
<evidence type="ECO:0000313" key="6">
    <source>
        <dbReference type="EMBL" id="APU67030.1"/>
    </source>
</evidence>
<keyword evidence="7" id="KW-1185">Reference proteome</keyword>
<dbReference type="CDD" id="cd06563">
    <property type="entry name" value="GH20_chitobiase-like"/>
    <property type="match status" value="1"/>
</dbReference>
<dbReference type="Gene3D" id="3.30.379.10">
    <property type="entry name" value="Chitobiase/beta-hexosaminidase domain 2-like"/>
    <property type="match status" value="1"/>
</dbReference>
<proteinExistence type="inferred from homology"/>
<evidence type="ECO:0000256" key="4">
    <source>
        <dbReference type="ARBA" id="ARBA00022801"/>
    </source>
</evidence>
<dbReference type="STRING" id="1229726.GRFL_0306"/>
<dbReference type="GO" id="GO:0016020">
    <property type="term" value="C:membrane"/>
    <property type="evidence" value="ECO:0007669"/>
    <property type="project" value="TreeGrafter"/>
</dbReference>
<dbReference type="RefSeq" id="WP_083642841.1">
    <property type="nucleotide sequence ID" value="NZ_AMRU01000008.1"/>
</dbReference>
<gene>
    <name evidence="6" type="ORF">GRFL_0306</name>
</gene>
<dbReference type="Pfam" id="PF00728">
    <property type="entry name" value="Glyco_hydro_20"/>
    <property type="match status" value="1"/>
</dbReference>
<dbReference type="OrthoDB" id="9763537at2"/>
<comment type="catalytic activity">
    <reaction evidence="1">
        <text>Hydrolysis of terminal non-reducing N-acetyl-D-hexosamine residues in N-acetyl-beta-D-hexosaminides.</text>
        <dbReference type="EC" id="3.2.1.52"/>
    </reaction>
</comment>
<evidence type="ECO:0000313" key="7">
    <source>
        <dbReference type="Proteomes" id="UP000186230"/>
    </source>
</evidence>
<dbReference type="SUPFAM" id="SSF51445">
    <property type="entry name" value="(Trans)glycosidases"/>
    <property type="match status" value="1"/>
</dbReference>
<dbReference type="PANTHER" id="PTHR22600:SF57">
    <property type="entry name" value="BETA-N-ACETYLHEXOSAMINIDASE"/>
    <property type="match status" value="1"/>
</dbReference>
<dbReference type="Pfam" id="PF02838">
    <property type="entry name" value="Glyco_hydro_20b"/>
    <property type="match status" value="1"/>
</dbReference>
<dbReference type="GO" id="GO:0005975">
    <property type="term" value="P:carbohydrate metabolic process"/>
    <property type="evidence" value="ECO:0007669"/>
    <property type="project" value="InterPro"/>
</dbReference>
<evidence type="ECO:0000256" key="3">
    <source>
        <dbReference type="ARBA" id="ARBA00012663"/>
    </source>
</evidence>
<evidence type="ECO:0000256" key="2">
    <source>
        <dbReference type="ARBA" id="ARBA00006285"/>
    </source>
</evidence>
<dbReference type="Proteomes" id="UP000186230">
    <property type="component" value="Chromosome"/>
</dbReference>
<dbReference type="InterPro" id="IPR025705">
    <property type="entry name" value="Beta_hexosaminidase_sua/sub"/>
</dbReference>
<accession>A0A1L7I0C9</accession>
<sequence>MSSLLRLTLVFLFLFVSCNSPKYLERMNEETDYYIVPKPKKLIPANGAFLLNQPVTFNFPDELRQEAEFLRKYLYEDFGETPDEKSDGSLVLLQVNEKMGAESYILESTPESLSIEGGSPQAVFYALQSLRQIILKQNGDRLIPAGRIEDQPRFTYRGMHLDVGRHFFNTEEVKQYLDILALHKINTFHWHLTEDQGWRIEIKKYPELTKTGGFRNGTIVGHFPGTSNDNERYGGFYTQEDVKEIVTYAAKRHIRIIPEIEMPGHSQAAIAAYPFLSCFPEEKTTVPEGMMSSSSKEQQENGRIKIVQESWGVYSDVYCAGKEETFEFLENVLDEVMELFPSEYIHIGGDECPKDNWKRCPECQKRMTQLNLENEHELQSYFIQRMEKYINSKGKKIIGWDEILEGGLAPNATVMSWRGEAGGIEAAEQSHEVIMSPTGYCYFDYYQAENSEKEPLAIGGYLPVEKVYSYHPQPEELTQSQQQNILGPQANLWTEYIDNFDKLQYMLLPRLAAISEVGWTNRDDRKWLDFQKRLSALRKVYDRQNYRYATHVFEQPEAH</sequence>
<evidence type="ECO:0000256" key="5">
    <source>
        <dbReference type="ARBA" id="ARBA00023295"/>
    </source>
</evidence>
<organism evidence="6 7">
    <name type="scientific">Christiangramia flava JLT2011</name>
    <dbReference type="NCBI Taxonomy" id="1229726"/>
    <lineage>
        <taxon>Bacteria</taxon>
        <taxon>Pseudomonadati</taxon>
        <taxon>Bacteroidota</taxon>
        <taxon>Flavobacteriia</taxon>
        <taxon>Flavobacteriales</taxon>
        <taxon>Flavobacteriaceae</taxon>
        <taxon>Christiangramia</taxon>
    </lineage>
</organism>
<comment type="similarity">
    <text evidence="2">Belongs to the glycosyl hydrolase 20 family.</text>
</comment>
<keyword evidence="5 6" id="KW-0326">Glycosidase</keyword>
<dbReference type="InterPro" id="IPR017853">
    <property type="entry name" value="GH"/>
</dbReference>
<dbReference type="GO" id="GO:0030203">
    <property type="term" value="P:glycosaminoglycan metabolic process"/>
    <property type="evidence" value="ECO:0007669"/>
    <property type="project" value="TreeGrafter"/>
</dbReference>
<dbReference type="EC" id="3.2.1.52" evidence="3"/>
<dbReference type="SUPFAM" id="SSF55545">
    <property type="entry name" value="beta-N-acetylhexosaminidase-like domain"/>
    <property type="match status" value="1"/>
</dbReference>
<name>A0A1L7I0C9_9FLAO</name>
<dbReference type="Gene3D" id="3.20.20.80">
    <property type="entry name" value="Glycosidases"/>
    <property type="match status" value="1"/>
</dbReference>
<dbReference type="InterPro" id="IPR015883">
    <property type="entry name" value="Glyco_hydro_20_cat"/>
</dbReference>
<dbReference type="EMBL" id="CP016359">
    <property type="protein sequence ID" value="APU67030.1"/>
    <property type="molecule type" value="Genomic_DNA"/>
</dbReference>